<dbReference type="KEGG" id="tpn:TPPCIT_160"/>
<dbReference type="HOGENOM" id="CLU_1440482_0_0_4"/>
<dbReference type="AlphaFoldDB" id="F7XYM3"/>
<proteinExistence type="predicted"/>
<dbReference type="Proteomes" id="UP000000505">
    <property type="component" value="Chromosome"/>
</dbReference>
<name>F7XYM3_TREPP</name>
<keyword evidence="1" id="KW-0863">Zinc-finger</keyword>
<dbReference type="GO" id="GO:0008270">
    <property type="term" value="F:zinc ion binding"/>
    <property type="evidence" value="ECO:0007669"/>
    <property type="project" value="UniProtKB-KW"/>
</dbReference>
<dbReference type="EMBL" id="CP002244">
    <property type="protein sequence ID" value="AEI75199.1"/>
    <property type="molecule type" value="Genomic_DNA"/>
</dbReference>
<accession>F7XYM3</accession>
<reference key="1">
    <citation type="submission" date="2010-09" db="EMBL/GenBank/DDBJ databases">
        <title>An interdependent metabolic patchwork in the nested three-way symbiosis of mealybugs.</title>
        <authorList>
            <person name="McCutcheon J.P."/>
            <person name="von Dohlen C.D."/>
        </authorList>
    </citation>
    <scope>NUCLEOTIDE SEQUENCE</scope>
    <source>
        <strain>PCIT</strain>
    </source>
</reference>
<evidence type="ECO:0000313" key="3">
    <source>
        <dbReference type="EMBL" id="AEI75199.1"/>
    </source>
</evidence>
<dbReference type="InterPro" id="IPR007527">
    <property type="entry name" value="Znf_SWIM"/>
</dbReference>
<keyword evidence="1" id="KW-0862">Zinc</keyword>
<organism evidence="3 4">
    <name type="scientific">Tremblaya princeps (strain PCIT)</name>
    <dbReference type="NCBI Taxonomy" id="891398"/>
    <lineage>
        <taxon>Bacteria</taxon>
        <taxon>Pseudomonadati</taxon>
        <taxon>Pseudomonadota</taxon>
        <taxon>Betaproteobacteria</taxon>
        <taxon>Candidatus Tremblayella</taxon>
    </lineage>
</organism>
<gene>
    <name evidence="3" type="ordered locus">TPPCIT_160</name>
</gene>
<reference evidence="3 4" key="2">
    <citation type="journal article" date="2011" name="Curr. Biol.">
        <title>An interdependent metabolic patchwork in the nested symbiosis of mealybugs.</title>
        <authorList>
            <person name="McCutcheon J.P."/>
            <person name="von Dohlen C.D."/>
        </authorList>
    </citation>
    <scope>NUCLEOTIDE SEQUENCE [LARGE SCALE GENOMIC DNA]</scope>
    <source>
        <strain evidence="3 4">PCIT</strain>
    </source>
</reference>
<keyword evidence="1" id="KW-0479">Metal-binding</keyword>
<evidence type="ECO:0000256" key="1">
    <source>
        <dbReference type="PROSITE-ProRule" id="PRU00325"/>
    </source>
</evidence>
<sequence>MCSRIASRRVPMLASLAERPRATLTPCIFTPIGRLTRCHTAHLTYEQPGQWSYCARRVLPASVSVNALTPSTDARLHGMTYYVLRSTTWRYSRCYTHSVERAYMLCGDEGHMGLAFTYHLMTFICVSAKSVQNCRDGIDGRWFHMHQHITSTNRCSCVRLSVGTPKRCAYCCRHGLVILEYISNVLQQ</sequence>
<dbReference type="PROSITE" id="PS50966">
    <property type="entry name" value="ZF_SWIM"/>
    <property type="match status" value="1"/>
</dbReference>
<evidence type="ECO:0000259" key="2">
    <source>
        <dbReference type="PROSITE" id="PS50966"/>
    </source>
</evidence>
<feature type="domain" description="SWIM-type" evidence="2">
    <location>
        <begin position="143"/>
        <end position="183"/>
    </location>
</feature>
<protein>
    <recommendedName>
        <fullName evidence="2">SWIM-type domain-containing protein</fullName>
    </recommendedName>
</protein>
<evidence type="ECO:0000313" key="4">
    <source>
        <dbReference type="Proteomes" id="UP000000505"/>
    </source>
</evidence>